<protein>
    <submittedName>
        <fullName evidence="6">NudC domain-containing protein 1</fullName>
    </submittedName>
</protein>
<keyword evidence="4" id="KW-0539">Nucleus</keyword>
<gene>
    <name evidence="6" type="primary">NUDCD1_1</name>
    <name evidence="6" type="ORF">GOODEAATRI_013679</name>
</gene>
<name>A0ABV0NAG2_9TELE</name>
<reference evidence="6 7" key="1">
    <citation type="submission" date="2021-06" db="EMBL/GenBank/DDBJ databases">
        <authorList>
            <person name="Palmer J.M."/>
        </authorList>
    </citation>
    <scope>NUCLEOTIDE SEQUENCE [LARGE SCALE GENOMIC DNA]</scope>
    <source>
        <strain evidence="6 7">GA_2019</strain>
        <tissue evidence="6">Muscle</tissue>
    </source>
</reference>
<evidence type="ECO:0000256" key="4">
    <source>
        <dbReference type="ARBA" id="ARBA00023242"/>
    </source>
</evidence>
<evidence type="ECO:0000256" key="2">
    <source>
        <dbReference type="ARBA" id="ARBA00004496"/>
    </source>
</evidence>
<accession>A0ABV0NAG2</accession>
<feature type="region of interest" description="Disordered" evidence="5">
    <location>
        <begin position="58"/>
        <end position="151"/>
    </location>
</feature>
<feature type="compositionally biased region" description="Basic and acidic residues" evidence="5">
    <location>
        <begin position="129"/>
        <end position="140"/>
    </location>
</feature>
<evidence type="ECO:0000256" key="5">
    <source>
        <dbReference type="SAM" id="MobiDB-lite"/>
    </source>
</evidence>
<keyword evidence="3" id="KW-0963">Cytoplasm</keyword>
<organism evidence="6 7">
    <name type="scientific">Goodea atripinnis</name>
    <dbReference type="NCBI Taxonomy" id="208336"/>
    <lineage>
        <taxon>Eukaryota</taxon>
        <taxon>Metazoa</taxon>
        <taxon>Chordata</taxon>
        <taxon>Craniata</taxon>
        <taxon>Vertebrata</taxon>
        <taxon>Euteleostomi</taxon>
        <taxon>Actinopterygii</taxon>
        <taxon>Neopterygii</taxon>
        <taxon>Teleostei</taxon>
        <taxon>Neoteleostei</taxon>
        <taxon>Acanthomorphata</taxon>
        <taxon>Ovalentaria</taxon>
        <taxon>Atherinomorphae</taxon>
        <taxon>Cyprinodontiformes</taxon>
        <taxon>Goodeidae</taxon>
        <taxon>Goodea</taxon>
    </lineage>
</organism>
<sequence>MSYTSYQSKAGSASSVLEVTLQKLSEGPMWPELVLGNRRGQFVMSDEQTALIHERLTHLTSEDLNGNPDRDKPPCNSQELEDCDGFPEDSFSLTHFDEESLRPTQVKGSGEFKFPQKQLEGSSHSSLCRAEHHETIKESGRLQGAADTGQL</sequence>
<keyword evidence="7" id="KW-1185">Reference proteome</keyword>
<comment type="caution">
    <text evidence="6">The sequence shown here is derived from an EMBL/GenBank/DDBJ whole genome shotgun (WGS) entry which is preliminary data.</text>
</comment>
<evidence type="ECO:0000256" key="3">
    <source>
        <dbReference type="ARBA" id="ARBA00022490"/>
    </source>
</evidence>
<evidence type="ECO:0000313" key="6">
    <source>
        <dbReference type="EMBL" id="MEQ2168376.1"/>
    </source>
</evidence>
<dbReference type="Proteomes" id="UP001476798">
    <property type="component" value="Unassembled WGS sequence"/>
</dbReference>
<dbReference type="PANTHER" id="PTHR21664:SF1">
    <property type="entry name" value="NUDC DOMAIN-CONTAINING PROTEIN 1"/>
    <property type="match status" value="1"/>
</dbReference>
<evidence type="ECO:0000313" key="7">
    <source>
        <dbReference type="Proteomes" id="UP001476798"/>
    </source>
</evidence>
<proteinExistence type="predicted"/>
<dbReference type="EMBL" id="JAHRIO010030915">
    <property type="protein sequence ID" value="MEQ2168376.1"/>
    <property type="molecule type" value="Genomic_DNA"/>
</dbReference>
<dbReference type="PANTHER" id="PTHR21664">
    <property type="entry name" value="CHRONIC MYELOGENOUS LEUKEMIA TUMOR ANTIGEN 66"/>
    <property type="match status" value="1"/>
</dbReference>
<dbReference type="InterPro" id="IPR037895">
    <property type="entry name" value="NUDCD1"/>
</dbReference>
<evidence type="ECO:0000256" key="1">
    <source>
        <dbReference type="ARBA" id="ARBA00004123"/>
    </source>
</evidence>
<comment type="subcellular location">
    <subcellularLocation>
        <location evidence="2">Cytoplasm</location>
    </subcellularLocation>
    <subcellularLocation>
        <location evidence="1">Nucleus</location>
    </subcellularLocation>
</comment>